<proteinExistence type="predicted"/>
<keyword evidence="3" id="KW-1185">Reference proteome</keyword>
<evidence type="ECO:0000313" key="2">
    <source>
        <dbReference type="EMBL" id="KAF2150899.1"/>
    </source>
</evidence>
<feature type="chain" id="PRO_5040445400" evidence="1">
    <location>
        <begin position="20"/>
        <end position="102"/>
    </location>
</feature>
<evidence type="ECO:0000256" key="1">
    <source>
        <dbReference type="SAM" id="SignalP"/>
    </source>
</evidence>
<feature type="signal peptide" evidence="1">
    <location>
        <begin position="1"/>
        <end position="19"/>
    </location>
</feature>
<keyword evidence="1" id="KW-0732">Signal</keyword>
<name>A0A9P4MID4_9PEZI</name>
<organism evidence="2 3">
    <name type="scientific">Myriangium duriaei CBS 260.36</name>
    <dbReference type="NCBI Taxonomy" id="1168546"/>
    <lineage>
        <taxon>Eukaryota</taxon>
        <taxon>Fungi</taxon>
        <taxon>Dikarya</taxon>
        <taxon>Ascomycota</taxon>
        <taxon>Pezizomycotina</taxon>
        <taxon>Dothideomycetes</taxon>
        <taxon>Dothideomycetidae</taxon>
        <taxon>Myriangiales</taxon>
        <taxon>Myriangiaceae</taxon>
        <taxon>Myriangium</taxon>
    </lineage>
</organism>
<dbReference type="EMBL" id="ML996089">
    <property type="protein sequence ID" value="KAF2150899.1"/>
    <property type="molecule type" value="Genomic_DNA"/>
</dbReference>
<comment type="caution">
    <text evidence="2">The sequence shown here is derived from an EMBL/GenBank/DDBJ whole genome shotgun (WGS) entry which is preliminary data.</text>
</comment>
<reference evidence="2" key="1">
    <citation type="journal article" date="2020" name="Stud. Mycol.">
        <title>101 Dothideomycetes genomes: a test case for predicting lifestyles and emergence of pathogens.</title>
        <authorList>
            <person name="Haridas S."/>
            <person name="Albert R."/>
            <person name="Binder M."/>
            <person name="Bloem J."/>
            <person name="Labutti K."/>
            <person name="Salamov A."/>
            <person name="Andreopoulos B."/>
            <person name="Baker S."/>
            <person name="Barry K."/>
            <person name="Bills G."/>
            <person name="Bluhm B."/>
            <person name="Cannon C."/>
            <person name="Castanera R."/>
            <person name="Culley D."/>
            <person name="Daum C."/>
            <person name="Ezra D."/>
            <person name="Gonzalez J."/>
            <person name="Henrissat B."/>
            <person name="Kuo A."/>
            <person name="Liang C."/>
            <person name="Lipzen A."/>
            <person name="Lutzoni F."/>
            <person name="Magnuson J."/>
            <person name="Mondo S."/>
            <person name="Nolan M."/>
            <person name="Ohm R."/>
            <person name="Pangilinan J."/>
            <person name="Park H.-J."/>
            <person name="Ramirez L."/>
            <person name="Alfaro M."/>
            <person name="Sun H."/>
            <person name="Tritt A."/>
            <person name="Yoshinaga Y."/>
            <person name="Zwiers L.-H."/>
            <person name="Turgeon B."/>
            <person name="Goodwin S."/>
            <person name="Spatafora J."/>
            <person name="Crous P."/>
            <person name="Grigoriev I."/>
        </authorList>
    </citation>
    <scope>NUCLEOTIDE SEQUENCE</scope>
    <source>
        <strain evidence="2">CBS 260.36</strain>
    </source>
</reference>
<accession>A0A9P4MID4</accession>
<sequence>MFVTKMFFLITLLATICLAVQTRIDAFYRDAEGELRVLKQTGTVTTEQSRLITNNIGHWSNNRFKAAVHKSGILVIWNKDPVNGHDAGVNVRNEMAGLLEHQ</sequence>
<evidence type="ECO:0000313" key="3">
    <source>
        <dbReference type="Proteomes" id="UP000799439"/>
    </source>
</evidence>
<gene>
    <name evidence="2" type="ORF">K461DRAFT_308755</name>
</gene>
<dbReference type="AlphaFoldDB" id="A0A9P4MID4"/>
<dbReference type="Proteomes" id="UP000799439">
    <property type="component" value="Unassembled WGS sequence"/>
</dbReference>
<protein>
    <submittedName>
        <fullName evidence="2">Uncharacterized protein</fullName>
    </submittedName>
</protein>